<proteinExistence type="predicted"/>
<dbReference type="GO" id="GO:0042128">
    <property type="term" value="P:nitrate assimilation"/>
    <property type="evidence" value="ECO:0007669"/>
    <property type="project" value="UniProtKB-KW"/>
</dbReference>
<reference evidence="4 5" key="1">
    <citation type="submission" date="2019-10" db="EMBL/GenBank/DDBJ databases">
        <title>Vibrio sp. nov. isolated from a shrimp pond.</title>
        <authorList>
            <person name="Gomez-Gil B."/>
            <person name="Enciso-Ibarra J."/>
            <person name="Enciso-Ibarra K."/>
            <person name="Bolan-Mejia C."/>
        </authorList>
    </citation>
    <scope>NUCLEOTIDE SEQUENCE [LARGE SCALE GENOMIC DNA]</scope>
    <source>
        <strain evidence="4 5">CAIM 722</strain>
    </source>
</reference>
<dbReference type="InterPro" id="IPR017881">
    <property type="entry name" value="NirD"/>
</dbReference>
<name>A0A7X4RUQ8_9VIBR</name>
<dbReference type="RefSeq" id="WP_161156214.1">
    <property type="nucleotide sequence ID" value="NZ_WEKT01000023.1"/>
</dbReference>
<protein>
    <submittedName>
        <fullName evidence="4">Nitrite reductase small subunit NirD</fullName>
    </submittedName>
</protein>
<keyword evidence="1" id="KW-0560">Oxidoreductase</keyword>
<evidence type="ECO:0000256" key="1">
    <source>
        <dbReference type="ARBA" id="ARBA00023002"/>
    </source>
</evidence>
<gene>
    <name evidence="4" type="primary">nirD</name>
    <name evidence="4" type="ORF">F9817_13025</name>
</gene>
<dbReference type="Proteomes" id="UP000462621">
    <property type="component" value="Unassembled WGS sequence"/>
</dbReference>
<dbReference type="PANTHER" id="PTHR40562">
    <property type="match status" value="1"/>
</dbReference>
<organism evidence="4 5">
    <name type="scientific">Vibrio eleionomae</name>
    <dbReference type="NCBI Taxonomy" id="2653505"/>
    <lineage>
        <taxon>Bacteria</taxon>
        <taxon>Pseudomonadati</taxon>
        <taxon>Pseudomonadota</taxon>
        <taxon>Gammaproteobacteria</taxon>
        <taxon>Vibrionales</taxon>
        <taxon>Vibrionaceae</taxon>
        <taxon>Vibrio</taxon>
    </lineage>
</organism>
<feature type="domain" description="Rieske-like [2Fe-2S]" evidence="3">
    <location>
        <begin position="3"/>
        <end position="107"/>
    </location>
</feature>
<dbReference type="PANTHER" id="PTHR40562:SF1">
    <property type="entry name" value="NITRITE REDUCTASE (NADH) SMALL SUBUNIT"/>
    <property type="match status" value="1"/>
</dbReference>
<dbReference type="SUPFAM" id="SSF50022">
    <property type="entry name" value="ISP domain"/>
    <property type="match status" value="1"/>
</dbReference>
<comment type="caution">
    <text evidence="4">The sequence shown here is derived from an EMBL/GenBank/DDBJ whole genome shotgun (WGS) entry which is preliminary data.</text>
</comment>
<dbReference type="InterPro" id="IPR012748">
    <property type="entry name" value="Rieske-like_NirD"/>
</dbReference>
<dbReference type="NCBIfam" id="TIGR02378">
    <property type="entry name" value="nirD_assim_sml"/>
    <property type="match status" value="1"/>
</dbReference>
<evidence type="ECO:0000259" key="3">
    <source>
        <dbReference type="Pfam" id="PF13806"/>
    </source>
</evidence>
<dbReference type="InterPro" id="IPR036922">
    <property type="entry name" value="Rieske_2Fe-2S_sf"/>
</dbReference>
<keyword evidence="2" id="KW-0534">Nitrate assimilation</keyword>
<dbReference type="Gene3D" id="2.102.10.10">
    <property type="entry name" value="Rieske [2Fe-2S] iron-sulphur domain"/>
    <property type="match status" value="1"/>
</dbReference>
<dbReference type="GO" id="GO:0009344">
    <property type="term" value="C:nitrite reductase complex [NAD(P)H]"/>
    <property type="evidence" value="ECO:0007669"/>
    <property type="project" value="TreeGrafter"/>
</dbReference>
<dbReference type="EMBL" id="WEKT01000023">
    <property type="protein sequence ID" value="MZI94116.1"/>
    <property type="molecule type" value="Genomic_DNA"/>
</dbReference>
<dbReference type="GO" id="GO:0051537">
    <property type="term" value="F:2 iron, 2 sulfur cluster binding"/>
    <property type="evidence" value="ECO:0007669"/>
    <property type="project" value="InterPro"/>
</dbReference>
<sequence length="108" mass="11977">MSQWQTICKTSDIAPNSGVCAKVGNKQVAIFFSQRTNHFYAIGNYDPIGKANVLSRGIIGSIDDQLYVASPLYKQHWNLATGACLEKPELSIATYEVQQANDEIQIRI</sequence>
<accession>A0A7X4RUQ8</accession>
<evidence type="ECO:0000256" key="2">
    <source>
        <dbReference type="ARBA" id="ARBA00023063"/>
    </source>
</evidence>
<evidence type="ECO:0000313" key="5">
    <source>
        <dbReference type="Proteomes" id="UP000462621"/>
    </source>
</evidence>
<dbReference type="AlphaFoldDB" id="A0A7X4RUQ8"/>
<dbReference type="GO" id="GO:0008942">
    <property type="term" value="F:nitrite reductase [NAD(P)H] activity"/>
    <property type="evidence" value="ECO:0007669"/>
    <property type="project" value="InterPro"/>
</dbReference>
<evidence type="ECO:0000313" key="4">
    <source>
        <dbReference type="EMBL" id="MZI94116.1"/>
    </source>
</evidence>
<dbReference type="PROSITE" id="PS51300">
    <property type="entry name" value="NIRD"/>
    <property type="match status" value="1"/>
</dbReference>
<dbReference type="CDD" id="cd03529">
    <property type="entry name" value="Rieske_NirD"/>
    <property type="match status" value="1"/>
</dbReference>
<dbReference type="Pfam" id="PF13806">
    <property type="entry name" value="Rieske_2"/>
    <property type="match status" value="1"/>
</dbReference>
<keyword evidence="5" id="KW-1185">Reference proteome</keyword>